<dbReference type="Proteomes" id="UP001209083">
    <property type="component" value="Chromosome"/>
</dbReference>
<sequence>MSKPSGASRPAAGTTNQRGPAKPATAQLPKAKQSTAAARASQAENQLSQAVNGKPGSKSAPQRTKAPAPPQNSQRPGTAKASVGGLGVETKTKSTGPRKIRLTVSRVDPWSVMKLSFLMSVGIGIAIVVAAIVLWLVLDATGVFDKIGSTLAEIAGSENPINVVEAFALSRVVSIATVIAIVDVILITALSTLVAFIYNLGSTLVGGFALTLTDE</sequence>
<dbReference type="InterPro" id="IPR021949">
    <property type="entry name" value="DUF3566_TM"/>
</dbReference>
<keyword evidence="2" id="KW-1133">Transmembrane helix</keyword>
<keyword evidence="5" id="KW-1185">Reference proteome</keyword>
<dbReference type="Pfam" id="PF12089">
    <property type="entry name" value="DUF3566"/>
    <property type="match status" value="1"/>
</dbReference>
<evidence type="ECO:0000256" key="2">
    <source>
        <dbReference type="SAM" id="Phobius"/>
    </source>
</evidence>
<keyword evidence="2" id="KW-0472">Membrane</keyword>
<name>A0ABY8QRZ5_9MICO</name>
<accession>A0ABY8QRZ5</accession>
<feature type="region of interest" description="Disordered" evidence="1">
    <location>
        <begin position="1"/>
        <end position="97"/>
    </location>
</feature>
<dbReference type="RefSeq" id="WP_349638568.1">
    <property type="nucleotide sequence ID" value="NZ_CP090958.1"/>
</dbReference>
<evidence type="ECO:0000256" key="1">
    <source>
        <dbReference type="SAM" id="MobiDB-lite"/>
    </source>
</evidence>
<organism evidence="4 5">
    <name type="scientific">Saxibacter everestensis</name>
    <dbReference type="NCBI Taxonomy" id="2909229"/>
    <lineage>
        <taxon>Bacteria</taxon>
        <taxon>Bacillati</taxon>
        <taxon>Actinomycetota</taxon>
        <taxon>Actinomycetes</taxon>
        <taxon>Micrococcales</taxon>
        <taxon>Brevibacteriaceae</taxon>
        <taxon>Saxibacter</taxon>
    </lineage>
</organism>
<feature type="transmembrane region" description="Helical" evidence="2">
    <location>
        <begin position="115"/>
        <end position="138"/>
    </location>
</feature>
<dbReference type="EMBL" id="CP090958">
    <property type="protein sequence ID" value="WGW11777.1"/>
    <property type="molecule type" value="Genomic_DNA"/>
</dbReference>
<feature type="transmembrane region" description="Helical" evidence="2">
    <location>
        <begin position="172"/>
        <end position="198"/>
    </location>
</feature>
<gene>
    <name evidence="4" type="ORF">LWF01_17050</name>
</gene>
<proteinExistence type="predicted"/>
<protein>
    <submittedName>
        <fullName evidence="4">DUF3566 domain-containing protein</fullName>
    </submittedName>
</protein>
<evidence type="ECO:0000313" key="4">
    <source>
        <dbReference type="EMBL" id="WGW11777.1"/>
    </source>
</evidence>
<keyword evidence="2" id="KW-0812">Transmembrane</keyword>
<feature type="compositionally biased region" description="Polar residues" evidence="1">
    <location>
        <begin position="32"/>
        <end position="51"/>
    </location>
</feature>
<evidence type="ECO:0000259" key="3">
    <source>
        <dbReference type="Pfam" id="PF12089"/>
    </source>
</evidence>
<reference evidence="4 5" key="1">
    <citation type="submission" date="2023-05" db="EMBL/GenBank/DDBJ databases">
        <title>Lithophilousrod everest ZFBP1038 complete genpme.</title>
        <authorList>
            <person name="Tian M."/>
        </authorList>
    </citation>
    <scope>NUCLEOTIDE SEQUENCE [LARGE SCALE GENOMIC DNA]</scope>
    <source>
        <strain evidence="4 5">ZFBP1038</strain>
    </source>
</reference>
<feature type="domain" description="DUF3566" evidence="3">
    <location>
        <begin position="97"/>
        <end position="214"/>
    </location>
</feature>
<evidence type="ECO:0000313" key="5">
    <source>
        <dbReference type="Proteomes" id="UP001209083"/>
    </source>
</evidence>